<sequence length="143" mass="15392">MSLRATRDTDLDTLNHIVHDPRTTAGPPVAGPAVSERHRATIDHRTIRADGEIVGDVTRWFEDGRAFVAYRVDVARHDDGTAGRALRLFVEVLDDGPLRARVAAGDTGSIHVLERLGFAPDPARPADANAPDPAVDGLVYLLG</sequence>
<dbReference type="InterPro" id="IPR016181">
    <property type="entry name" value="Acyl_CoA_acyltransferase"/>
</dbReference>
<name>A0A191WGP1_9MICO</name>
<feature type="compositionally biased region" description="Basic and acidic residues" evidence="1">
    <location>
        <begin position="1"/>
        <end position="10"/>
    </location>
</feature>
<dbReference type="STRING" id="453304.ATC03_12855"/>
<dbReference type="AlphaFoldDB" id="A0A191WGP1"/>
<dbReference type="GO" id="GO:0016747">
    <property type="term" value="F:acyltransferase activity, transferring groups other than amino-acyl groups"/>
    <property type="evidence" value="ECO:0007669"/>
    <property type="project" value="InterPro"/>
</dbReference>
<proteinExistence type="predicted"/>
<dbReference type="KEGG" id="agy:ATC03_12855"/>
<dbReference type="Pfam" id="PF13302">
    <property type="entry name" value="Acetyltransf_3"/>
    <property type="match status" value="1"/>
</dbReference>
<dbReference type="Gene3D" id="3.40.630.30">
    <property type="match status" value="1"/>
</dbReference>
<evidence type="ECO:0000313" key="3">
    <source>
        <dbReference type="EMBL" id="ANJ27465.1"/>
    </source>
</evidence>
<feature type="region of interest" description="Disordered" evidence="1">
    <location>
        <begin position="1"/>
        <end position="34"/>
    </location>
</feature>
<dbReference type="EMBL" id="CP013979">
    <property type="protein sequence ID" value="ANJ27465.1"/>
    <property type="molecule type" value="Genomic_DNA"/>
</dbReference>
<organism evidence="3 4">
    <name type="scientific">Agromyces aureus</name>
    <dbReference type="NCBI Taxonomy" id="453304"/>
    <lineage>
        <taxon>Bacteria</taxon>
        <taxon>Bacillati</taxon>
        <taxon>Actinomycetota</taxon>
        <taxon>Actinomycetes</taxon>
        <taxon>Micrococcales</taxon>
        <taxon>Microbacteriaceae</taxon>
        <taxon>Agromyces</taxon>
    </lineage>
</organism>
<feature type="domain" description="N-acetyltransferase" evidence="2">
    <location>
        <begin position="1"/>
        <end position="143"/>
    </location>
</feature>
<dbReference type="SUPFAM" id="SSF55729">
    <property type="entry name" value="Acyl-CoA N-acyltransferases (Nat)"/>
    <property type="match status" value="1"/>
</dbReference>
<accession>A0A191WGP1</accession>
<protein>
    <recommendedName>
        <fullName evidence="2">N-acetyltransferase domain-containing protein</fullName>
    </recommendedName>
</protein>
<evidence type="ECO:0000259" key="2">
    <source>
        <dbReference type="PROSITE" id="PS51186"/>
    </source>
</evidence>
<reference evidence="4" key="2">
    <citation type="submission" date="2016-01" db="EMBL/GenBank/DDBJ databases">
        <title>Complete genome sequence of Agromyces aureus AR33T and comparison with related organisms.</title>
        <authorList>
            <person name="Corretto E."/>
            <person name="Antonielli L."/>
            <person name="Sessitsch A."/>
            <person name="Brader G."/>
        </authorList>
    </citation>
    <scope>NUCLEOTIDE SEQUENCE [LARGE SCALE GENOMIC DNA]</scope>
    <source>
        <strain evidence="4">AR33</strain>
    </source>
</reference>
<evidence type="ECO:0000313" key="4">
    <source>
        <dbReference type="Proteomes" id="UP000078437"/>
    </source>
</evidence>
<keyword evidence="4" id="KW-1185">Reference proteome</keyword>
<dbReference type="PROSITE" id="PS51186">
    <property type="entry name" value="GNAT"/>
    <property type="match status" value="1"/>
</dbReference>
<dbReference type="Proteomes" id="UP000078437">
    <property type="component" value="Chromosome"/>
</dbReference>
<evidence type="ECO:0000256" key="1">
    <source>
        <dbReference type="SAM" id="MobiDB-lite"/>
    </source>
</evidence>
<dbReference type="InterPro" id="IPR000182">
    <property type="entry name" value="GNAT_dom"/>
</dbReference>
<reference evidence="3 4" key="1">
    <citation type="journal article" date="2016" name="Int. J. Syst. Evol. Microbiol.">
        <title>Agromyces aureus sp. nov., isolated from the rhizosphere of Salix caprea L. grown in a heavy-metal-contaminated soil.</title>
        <authorList>
            <person name="Corretto E."/>
            <person name="Antonielli L."/>
            <person name="Sessitsch A."/>
            <person name="Compant S."/>
            <person name="Gorfer M."/>
            <person name="Kuffner M."/>
            <person name="Brader G."/>
        </authorList>
    </citation>
    <scope>NUCLEOTIDE SEQUENCE [LARGE SCALE GENOMIC DNA]</scope>
    <source>
        <strain evidence="3 4">AR33</strain>
    </source>
</reference>
<gene>
    <name evidence="3" type="ORF">ATC03_12855</name>
</gene>